<dbReference type="Pfam" id="PF03548">
    <property type="entry name" value="LolA"/>
    <property type="match status" value="1"/>
</dbReference>
<keyword evidence="4" id="KW-1185">Reference proteome</keyword>
<dbReference type="InterPro" id="IPR004564">
    <property type="entry name" value="OM_lipoprot_carrier_LolA-like"/>
</dbReference>
<dbReference type="SUPFAM" id="SSF89392">
    <property type="entry name" value="Prokaryotic lipoproteins and lipoprotein localization factors"/>
    <property type="match status" value="1"/>
</dbReference>
<evidence type="ECO:0000256" key="1">
    <source>
        <dbReference type="ARBA" id="ARBA00022729"/>
    </source>
</evidence>
<dbReference type="Proteomes" id="UP001144352">
    <property type="component" value="Unassembled WGS sequence"/>
</dbReference>
<sequence length="206" mass="23021">MRKVISTVMTLTLLLVLAWGGSAAARQIAPVEGLETLRRSFAGINDFSADIVQEKQISLLKRKMVSTGTVRFRKPALFFMEINPPRASRLLLNDTQITLYFPREKSTSQIALPPEQSLQRWFTFLARPVTSLPDGADVRADQQGDTLTVTVIPRSGGQVREFAVTLLTDGTIRKLVISEKNGDRTLITFSRVRKNSGLTDKDFRIN</sequence>
<evidence type="ECO:0000313" key="3">
    <source>
        <dbReference type="EMBL" id="GLI39151.1"/>
    </source>
</evidence>
<gene>
    <name evidence="3" type="ORF">GHYDROH2_26520</name>
</gene>
<accession>A0A9W6LE53</accession>
<evidence type="ECO:0000256" key="2">
    <source>
        <dbReference type="SAM" id="SignalP"/>
    </source>
</evidence>
<comment type="caution">
    <text evidence="3">The sequence shown here is derived from an EMBL/GenBank/DDBJ whole genome shotgun (WGS) entry which is preliminary data.</text>
</comment>
<dbReference type="InterPro" id="IPR029046">
    <property type="entry name" value="LolA/LolB/LppX"/>
</dbReference>
<organism evidence="3 4">
    <name type="scientific">Geobacter hydrogenophilus</name>
    <dbReference type="NCBI Taxonomy" id="40983"/>
    <lineage>
        <taxon>Bacteria</taxon>
        <taxon>Pseudomonadati</taxon>
        <taxon>Thermodesulfobacteriota</taxon>
        <taxon>Desulfuromonadia</taxon>
        <taxon>Geobacterales</taxon>
        <taxon>Geobacteraceae</taxon>
        <taxon>Geobacter</taxon>
    </lineage>
</organism>
<feature type="signal peptide" evidence="2">
    <location>
        <begin position="1"/>
        <end position="24"/>
    </location>
</feature>
<dbReference type="PANTHER" id="PTHR35869">
    <property type="entry name" value="OUTER-MEMBRANE LIPOPROTEIN CARRIER PROTEIN"/>
    <property type="match status" value="1"/>
</dbReference>
<evidence type="ECO:0000313" key="4">
    <source>
        <dbReference type="Proteomes" id="UP001144352"/>
    </source>
</evidence>
<dbReference type="RefSeq" id="WP_214185232.1">
    <property type="nucleotide sequence ID" value="NZ_BSDS01000002.1"/>
</dbReference>
<proteinExistence type="predicted"/>
<dbReference type="PANTHER" id="PTHR35869:SF1">
    <property type="entry name" value="OUTER-MEMBRANE LIPOPROTEIN CARRIER PROTEIN"/>
    <property type="match status" value="1"/>
</dbReference>
<dbReference type="AlphaFoldDB" id="A0A9W6LE53"/>
<keyword evidence="1 2" id="KW-0732">Signal</keyword>
<name>A0A9W6LE53_9BACT</name>
<reference evidence="3" key="1">
    <citation type="submission" date="2022-12" db="EMBL/GenBank/DDBJ databases">
        <title>Reference genome sequencing for broad-spectrum identification of bacterial and archaeal isolates by mass spectrometry.</title>
        <authorList>
            <person name="Sekiguchi Y."/>
            <person name="Tourlousse D.M."/>
        </authorList>
    </citation>
    <scope>NUCLEOTIDE SEQUENCE</scope>
    <source>
        <strain evidence="3">H2</strain>
    </source>
</reference>
<dbReference type="CDD" id="cd16325">
    <property type="entry name" value="LolA"/>
    <property type="match status" value="1"/>
</dbReference>
<feature type="chain" id="PRO_5040938908" evidence="2">
    <location>
        <begin position="25"/>
        <end position="206"/>
    </location>
</feature>
<protein>
    <submittedName>
        <fullName evidence="3">Outer-membrane lipoprotein carrier protein</fullName>
    </submittedName>
</protein>
<dbReference type="EMBL" id="BSDS01000002">
    <property type="protein sequence ID" value="GLI39151.1"/>
    <property type="molecule type" value="Genomic_DNA"/>
</dbReference>
<keyword evidence="3" id="KW-0449">Lipoprotein</keyword>
<dbReference type="Gene3D" id="2.50.20.10">
    <property type="entry name" value="Lipoprotein localisation LolA/LolB/LppX"/>
    <property type="match status" value="1"/>
</dbReference>